<comment type="subcellular location">
    <subcellularLocation>
        <location evidence="1">Lysosome membrane</location>
    </subcellularLocation>
</comment>
<gene>
    <name evidence="6" type="ORF">NBR_LOCUS10955</name>
</gene>
<dbReference type="Pfam" id="PF16088">
    <property type="entry name" value="BORCS7"/>
    <property type="match status" value="1"/>
</dbReference>
<organism evidence="8">
    <name type="scientific">Nippostrongylus brasiliensis</name>
    <name type="common">Rat hookworm</name>
    <dbReference type="NCBI Taxonomy" id="27835"/>
    <lineage>
        <taxon>Eukaryota</taxon>
        <taxon>Metazoa</taxon>
        <taxon>Ecdysozoa</taxon>
        <taxon>Nematoda</taxon>
        <taxon>Chromadorea</taxon>
        <taxon>Rhabditida</taxon>
        <taxon>Rhabditina</taxon>
        <taxon>Rhabditomorpha</taxon>
        <taxon>Strongyloidea</taxon>
        <taxon>Heligmosomidae</taxon>
        <taxon>Nippostrongylus</taxon>
    </lineage>
</organism>
<dbReference type="GO" id="GO:0005765">
    <property type="term" value="C:lysosomal membrane"/>
    <property type="evidence" value="ECO:0007669"/>
    <property type="project" value="UniProtKB-SubCell"/>
</dbReference>
<evidence type="ECO:0000256" key="1">
    <source>
        <dbReference type="ARBA" id="ARBA00004656"/>
    </source>
</evidence>
<keyword evidence="4" id="KW-0472">Membrane</keyword>
<evidence type="ECO:0000313" key="7">
    <source>
        <dbReference type="Proteomes" id="UP000271162"/>
    </source>
</evidence>
<comment type="similarity">
    <text evidence="2">Belongs to the BORCS7 family.</text>
</comment>
<name>A0A0N4Y4U8_NIPBR</name>
<reference evidence="6 7" key="2">
    <citation type="submission" date="2018-11" db="EMBL/GenBank/DDBJ databases">
        <authorList>
            <consortium name="Pathogen Informatics"/>
        </authorList>
    </citation>
    <scope>NUCLEOTIDE SEQUENCE [LARGE SCALE GENOMIC DNA]</scope>
</reference>
<evidence type="ECO:0000313" key="8">
    <source>
        <dbReference type="WBParaSite" id="NBR_0001095401-mRNA-1"/>
    </source>
</evidence>
<proteinExistence type="inferred from homology"/>
<evidence type="ECO:0000256" key="5">
    <source>
        <dbReference type="ARBA" id="ARBA00023228"/>
    </source>
</evidence>
<dbReference type="InterPro" id="IPR032143">
    <property type="entry name" value="BORCS7"/>
</dbReference>
<dbReference type="AlphaFoldDB" id="A0A0N4Y4U8"/>
<reference evidence="8" key="1">
    <citation type="submission" date="2017-02" db="UniProtKB">
        <authorList>
            <consortium name="WormBaseParasite"/>
        </authorList>
    </citation>
    <scope>IDENTIFICATION</scope>
</reference>
<sequence length="117" mass="12661">MSSKITLESKQRLPSKVQDVICDAALIIQHATSASGSSELLTTSAKQICATEPHVNGTAAALNKLDVLLDSMHEQSTELENRVPLVTDVLATLQTIERAKFFTEEGRPRPISDSDAE</sequence>
<evidence type="ECO:0000256" key="3">
    <source>
        <dbReference type="ARBA" id="ARBA00022295"/>
    </source>
</evidence>
<protein>
    <recommendedName>
        <fullName evidence="3">BLOC-1-related complex subunit 7</fullName>
    </recommendedName>
</protein>
<keyword evidence="7" id="KW-1185">Reference proteome</keyword>
<keyword evidence="5" id="KW-0458">Lysosome</keyword>
<evidence type="ECO:0000313" key="6">
    <source>
        <dbReference type="EMBL" id="VDL74544.1"/>
    </source>
</evidence>
<dbReference type="WBParaSite" id="NBR_0001095401-mRNA-1">
    <property type="protein sequence ID" value="NBR_0001095401-mRNA-1"/>
    <property type="gene ID" value="NBR_0001095401"/>
</dbReference>
<dbReference type="OMA" id="ERQNYYS"/>
<accession>A0A0N4Y4U8</accession>
<dbReference type="Proteomes" id="UP000271162">
    <property type="component" value="Unassembled WGS sequence"/>
</dbReference>
<evidence type="ECO:0000256" key="2">
    <source>
        <dbReference type="ARBA" id="ARBA00005433"/>
    </source>
</evidence>
<evidence type="ECO:0000256" key="4">
    <source>
        <dbReference type="ARBA" id="ARBA00023136"/>
    </source>
</evidence>
<dbReference type="EMBL" id="UYSL01020424">
    <property type="protein sequence ID" value="VDL74544.1"/>
    <property type="molecule type" value="Genomic_DNA"/>
</dbReference>